<accession>A0A8J3Q4P1</accession>
<gene>
    <name evidence="1" type="ORF">Rhe02_18170</name>
</gene>
<sequence>MSGKLPAVPDIVRLEFAGPDNAQRGDKPLRLLAADITGQQLGNVEFGYAPPPEDNKGADGIIEWVSVGLAAGYLLRDLLRLAMDWSRRERRPVVVHIDGDSLMLGDATDEQQRELVDAFLARHGAD</sequence>
<name>A0A8J3Q4P1_9ACTN</name>
<dbReference type="Pfam" id="PF19953">
    <property type="entry name" value="EACC1"/>
    <property type="match status" value="1"/>
</dbReference>
<dbReference type="Proteomes" id="UP000612899">
    <property type="component" value="Unassembled WGS sequence"/>
</dbReference>
<evidence type="ECO:0000313" key="1">
    <source>
        <dbReference type="EMBL" id="GIH03750.1"/>
    </source>
</evidence>
<keyword evidence="2" id="KW-1185">Reference proteome</keyword>
<proteinExistence type="predicted"/>
<evidence type="ECO:0000313" key="2">
    <source>
        <dbReference type="Proteomes" id="UP000612899"/>
    </source>
</evidence>
<dbReference type="EMBL" id="BONY01000009">
    <property type="protein sequence ID" value="GIH03750.1"/>
    <property type="molecule type" value="Genomic_DNA"/>
</dbReference>
<dbReference type="AlphaFoldDB" id="A0A8J3Q4P1"/>
<protein>
    <submittedName>
        <fullName evidence="1">Uncharacterized protein</fullName>
    </submittedName>
</protein>
<comment type="caution">
    <text evidence="1">The sequence shown here is derived from an EMBL/GenBank/DDBJ whole genome shotgun (WGS) entry which is preliminary data.</text>
</comment>
<reference evidence="1" key="1">
    <citation type="submission" date="2021-01" db="EMBL/GenBank/DDBJ databases">
        <title>Whole genome shotgun sequence of Rhizocola hellebori NBRC 109834.</title>
        <authorList>
            <person name="Komaki H."/>
            <person name="Tamura T."/>
        </authorList>
    </citation>
    <scope>NUCLEOTIDE SEQUENCE</scope>
    <source>
        <strain evidence="1">NBRC 109834</strain>
    </source>
</reference>
<organism evidence="1 2">
    <name type="scientific">Rhizocola hellebori</name>
    <dbReference type="NCBI Taxonomy" id="1392758"/>
    <lineage>
        <taxon>Bacteria</taxon>
        <taxon>Bacillati</taxon>
        <taxon>Actinomycetota</taxon>
        <taxon>Actinomycetes</taxon>
        <taxon>Micromonosporales</taxon>
        <taxon>Micromonosporaceae</taxon>
        <taxon>Rhizocola</taxon>
    </lineage>
</organism>
<dbReference type="InterPro" id="IPR045428">
    <property type="entry name" value="EACC1"/>
</dbReference>